<reference evidence="1 2" key="1">
    <citation type="submission" date="2019-01" db="EMBL/GenBank/DDBJ databases">
        <title>Draft genome sequences of three monokaryotic isolates of the white-rot basidiomycete fungus Dichomitus squalens.</title>
        <authorList>
            <consortium name="DOE Joint Genome Institute"/>
            <person name="Lopez S.C."/>
            <person name="Andreopoulos B."/>
            <person name="Pangilinan J."/>
            <person name="Lipzen A."/>
            <person name="Riley R."/>
            <person name="Ahrendt S."/>
            <person name="Ng V."/>
            <person name="Barry K."/>
            <person name="Daum C."/>
            <person name="Grigoriev I.V."/>
            <person name="Hilden K.S."/>
            <person name="Makela M.R."/>
            <person name="de Vries R.P."/>
        </authorList>
    </citation>
    <scope>NUCLEOTIDE SEQUENCE [LARGE SCALE GENOMIC DNA]</scope>
    <source>
        <strain evidence="1 2">CBS 464.89</strain>
    </source>
</reference>
<evidence type="ECO:0000313" key="2">
    <source>
        <dbReference type="Proteomes" id="UP000292082"/>
    </source>
</evidence>
<gene>
    <name evidence="1" type="ORF">BD310DRAFT_914696</name>
</gene>
<evidence type="ECO:0000313" key="1">
    <source>
        <dbReference type="EMBL" id="TBU64457.1"/>
    </source>
</evidence>
<dbReference type="EMBL" id="ML145086">
    <property type="protein sequence ID" value="TBU64457.1"/>
    <property type="molecule type" value="Genomic_DNA"/>
</dbReference>
<sequence>MDSGDTALHNLCVLLTAARARAKGIPKVDLSASLAWLITSPGGFSTPPASSVHKHRAAPIQAGDLPSIINLQYALIRQQTLQAFTPAAFAIGTAWIPLADPCGPRLSSSAHELRFEARSWDMI</sequence>
<dbReference type="Proteomes" id="UP000292082">
    <property type="component" value="Unassembled WGS sequence"/>
</dbReference>
<dbReference type="AlphaFoldDB" id="A0A4Q9Q9Z5"/>
<protein>
    <submittedName>
        <fullName evidence="1">Uncharacterized protein</fullName>
    </submittedName>
</protein>
<proteinExistence type="predicted"/>
<keyword evidence="2" id="KW-1185">Reference proteome</keyword>
<name>A0A4Q9Q9Z5_9APHY</name>
<organism evidence="1 2">
    <name type="scientific">Dichomitus squalens</name>
    <dbReference type="NCBI Taxonomy" id="114155"/>
    <lineage>
        <taxon>Eukaryota</taxon>
        <taxon>Fungi</taxon>
        <taxon>Dikarya</taxon>
        <taxon>Basidiomycota</taxon>
        <taxon>Agaricomycotina</taxon>
        <taxon>Agaricomycetes</taxon>
        <taxon>Polyporales</taxon>
        <taxon>Polyporaceae</taxon>
        <taxon>Dichomitus</taxon>
    </lineage>
</organism>
<accession>A0A4Q9Q9Z5</accession>